<evidence type="ECO:0000259" key="5">
    <source>
        <dbReference type="PROSITE" id="PS50262"/>
    </source>
</evidence>
<feature type="domain" description="G-protein coupled receptors family 1 profile" evidence="5">
    <location>
        <begin position="29"/>
        <end position="66"/>
    </location>
</feature>
<evidence type="ECO:0000256" key="4">
    <source>
        <dbReference type="ARBA" id="ARBA00023136"/>
    </source>
</evidence>
<keyword evidence="3" id="KW-1133">Transmembrane helix</keyword>
<evidence type="ECO:0000256" key="1">
    <source>
        <dbReference type="ARBA" id="ARBA00004370"/>
    </source>
</evidence>
<dbReference type="InterPro" id="IPR017452">
    <property type="entry name" value="GPCR_Rhodpsn_7TM"/>
</dbReference>
<dbReference type="Gene3D" id="1.20.1070.10">
    <property type="entry name" value="Rhodopsin 7-helix transmembrane proteins"/>
    <property type="match status" value="1"/>
</dbReference>
<dbReference type="Proteomes" id="UP001431783">
    <property type="component" value="Unassembled WGS sequence"/>
</dbReference>
<comment type="caution">
    <text evidence="6">The sequence shown here is derived from an EMBL/GenBank/DDBJ whole genome shotgun (WGS) entry which is preliminary data.</text>
</comment>
<proteinExistence type="predicted"/>
<sequence length="66" mass="7640">MELLGFSNWTTRTPQTAFNESELWFYIAEFRAVCIVIQKNPSLHSATHYFLFNLAVADILLLLFGE</sequence>
<dbReference type="AlphaFoldDB" id="A0AAW1UXP8"/>
<evidence type="ECO:0000256" key="2">
    <source>
        <dbReference type="ARBA" id="ARBA00022692"/>
    </source>
</evidence>
<protein>
    <recommendedName>
        <fullName evidence="5">G-protein coupled receptors family 1 profile domain-containing protein</fullName>
    </recommendedName>
</protein>
<dbReference type="GO" id="GO:0016020">
    <property type="term" value="C:membrane"/>
    <property type="evidence" value="ECO:0007669"/>
    <property type="project" value="UniProtKB-SubCell"/>
</dbReference>
<dbReference type="PROSITE" id="PS50262">
    <property type="entry name" value="G_PROTEIN_RECEP_F1_2"/>
    <property type="match status" value="1"/>
</dbReference>
<evidence type="ECO:0000256" key="3">
    <source>
        <dbReference type="ARBA" id="ARBA00022989"/>
    </source>
</evidence>
<accession>A0AAW1UXP8</accession>
<evidence type="ECO:0000313" key="6">
    <source>
        <dbReference type="EMBL" id="KAK9885621.1"/>
    </source>
</evidence>
<dbReference type="SUPFAM" id="SSF81321">
    <property type="entry name" value="Family A G protein-coupled receptor-like"/>
    <property type="match status" value="1"/>
</dbReference>
<keyword evidence="2" id="KW-0812">Transmembrane</keyword>
<keyword evidence="7" id="KW-1185">Reference proteome</keyword>
<gene>
    <name evidence="6" type="ORF">WA026_012386</name>
</gene>
<dbReference type="EMBL" id="JARQZJ010000096">
    <property type="protein sequence ID" value="KAK9885621.1"/>
    <property type="molecule type" value="Genomic_DNA"/>
</dbReference>
<reference evidence="6 7" key="1">
    <citation type="submission" date="2023-03" db="EMBL/GenBank/DDBJ databases">
        <title>Genome insight into feeding habits of ladybird beetles.</title>
        <authorList>
            <person name="Li H.-S."/>
            <person name="Huang Y.-H."/>
            <person name="Pang H."/>
        </authorList>
    </citation>
    <scope>NUCLEOTIDE SEQUENCE [LARGE SCALE GENOMIC DNA]</scope>
    <source>
        <strain evidence="6">SYSU_2023b</strain>
        <tissue evidence="6">Whole body</tissue>
    </source>
</reference>
<keyword evidence="4" id="KW-0472">Membrane</keyword>
<comment type="subcellular location">
    <subcellularLocation>
        <location evidence="1">Membrane</location>
    </subcellularLocation>
</comment>
<name>A0AAW1UXP8_9CUCU</name>
<evidence type="ECO:0000313" key="7">
    <source>
        <dbReference type="Proteomes" id="UP001431783"/>
    </source>
</evidence>
<organism evidence="6 7">
    <name type="scientific">Henosepilachna vigintioctopunctata</name>
    <dbReference type="NCBI Taxonomy" id="420089"/>
    <lineage>
        <taxon>Eukaryota</taxon>
        <taxon>Metazoa</taxon>
        <taxon>Ecdysozoa</taxon>
        <taxon>Arthropoda</taxon>
        <taxon>Hexapoda</taxon>
        <taxon>Insecta</taxon>
        <taxon>Pterygota</taxon>
        <taxon>Neoptera</taxon>
        <taxon>Endopterygota</taxon>
        <taxon>Coleoptera</taxon>
        <taxon>Polyphaga</taxon>
        <taxon>Cucujiformia</taxon>
        <taxon>Coccinelloidea</taxon>
        <taxon>Coccinellidae</taxon>
        <taxon>Epilachninae</taxon>
        <taxon>Epilachnini</taxon>
        <taxon>Henosepilachna</taxon>
    </lineage>
</organism>